<comment type="caution">
    <text evidence="2">The sequence shown here is derived from an EMBL/GenBank/DDBJ whole genome shotgun (WGS) entry which is preliminary data.</text>
</comment>
<feature type="chain" id="PRO_5032573317" description="rRNA N-glycosidase" evidence="1">
    <location>
        <begin position="24"/>
        <end position="112"/>
    </location>
</feature>
<reference evidence="2" key="1">
    <citation type="submission" date="2020-07" db="EMBL/GenBank/DDBJ databases">
        <title>Genome sequence and genetic diversity analysis of an under-domesticated orphan crop, white fonio (Digitaria exilis).</title>
        <authorList>
            <person name="Bennetzen J.L."/>
            <person name="Chen S."/>
            <person name="Ma X."/>
            <person name="Wang X."/>
            <person name="Yssel A.E.J."/>
            <person name="Chaluvadi S.R."/>
            <person name="Johnson M."/>
            <person name="Gangashetty P."/>
            <person name="Hamidou F."/>
            <person name="Sanogo M.D."/>
            <person name="Zwaenepoel A."/>
            <person name="Wallace J."/>
            <person name="Van De Peer Y."/>
            <person name="Van Deynze A."/>
        </authorList>
    </citation>
    <scope>NUCLEOTIDE SEQUENCE</scope>
    <source>
        <tissue evidence="2">Leaves</tissue>
    </source>
</reference>
<name>A0A835DUT4_9POAL</name>
<gene>
    <name evidence="2" type="ORF">HU200_065316</name>
</gene>
<dbReference type="EMBL" id="JACEFO010002840">
    <property type="protein sequence ID" value="KAF8647678.1"/>
    <property type="molecule type" value="Genomic_DNA"/>
</dbReference>
<accession>A0A835DUT4</accession>
<proteinExistence type="predicted"/>
<dbReference type="GO" id="GO:0030598">
    <property type="term" value="F:rRNA N-glycosylase activity"/>
    <property type="evidence" value="ECO:0007669"/>
    <property type="project" value="InterPro"/>
</dbReference>
<dbReference type="GO" id="GO:0017148">
    <property type="term" value="P:negative regulation of translation"/>
    <property type="evidence" value="ECO:0007669"/>
    <property type="project" value="InterPro"/>
</dbReference>
<keyword evidence="1" id="KW-0732">Signal</keyword>
<keyword evidence="3" id="KW-1185">Reference proteome</keyword>
<evidence type="ECO:0000256" key="1">
    <source>
        <dbReference type="SAM" id="SignalP"/>
    </source>
</evidence>
<dbReference type="SUPFAM" id="SSF56371">
    <property type="entry name" value="Ribosome inactivating proteins (RIP)"/>
    <property type="match status" value="1"/>
</dbReference>
<dbReference type="Proteomes" id="UP000636709">
    <property type="component" value="Unassembled WGS sequence"/>
</dbReference>
<evidence type="ECO:0000313" key="2">
    <source>
        <dbReference type="EMBL" id="KAF8647678.1"/>
    </source>
</evidence>
<feature type="signal peptide" evidence="1">
    <location>
        <begin position="1"/>
        <end position="23"/>
    </location>
</feature>
<evidence type="ECO:0008006" key="4">
    <source>
        <dbReference type="Google" id="ProtNLM"/>
    </source>
</evidence>
<evidence type="ECO:0000313" key="3">
    <source>
        <dbReference type="Proteomes" id="UP000636709"/>
    </source>
</evidence>
<dbReference type="OrthoDB" id="680609at2759"/>
<sequence length="112" mass="11678">MEAIRSPMVLILLALVLAAGSLGAVAQLDPPAGQRYMLIAVKGRTESRGRLAFRIGGHVALPGFANKSNHWFAVTGSESLVPPGYSYGHDDVPAAGQGLGTLLRVLANNGTR</sequence>
<organism evidence="2 3">
    <name type="scientific">Digitaria exilis</name>
    <dbReference type="NCBI Taxonomy" id="1010633"/>
    <lineage>
        <taxon>Eukaryota</taxon>
        <taxon>Viridiplantae</taxon>
        <taxon>Streptophyta</taxon>
        <taxon>Embryophyta</taxon>
        <taxon>Tracheophyta</taxon>
        <taxon>Spermatophyta</taxon>
        <taxon>Magnoliopsida</taxon>
        <taxon>Liliopsida</taxon>
        <taxon>Poales</taxon>
        <taxon>Poaceae</taxon>
        <taxon>PACMAD clade</taxon>
        <taxon>Panicoideae</taxon>
        <taxon>Panicodae</taxon>
        <taxon>Paniceae</taxon>
        <taxon>Anthephorinae</taxon>
        <taxon>Digitaria</taxon>
    </lineage>
</organism>
<dbReference type="AlphaFoldDB" id="A0A835DUT4"/>
<protein>
    <recommendedName>
        <fullName evidence="4">rRNA N-glycosidase</fullName>
    </recommendedName>
</protein>
<dbReference type="InterPro" id="IPR036041">
    <property type="entry name" value="Ribosome-inact_prot_sf"/>
</dbReference>